<dbReference type="Gene3D" id="1.20.1280.50">
    <property type="match status" value="1"/>
</dbReference>
<dbReference type="Pfam" id="PF03478">
    <property type="entry name" value="Beta-prop_KIB1-4"/>
    <property type="match status" value="1"/>
</dbReference>
<dbReference type="InterPro" id="IPR036047">
    <property type="entry name" value="F-box-like_dom_sf"/>
</dbReference>
<protein>
    <submittedName>
        <fullName evidence="3">F-box protein</fullName>
    </submittedName>
</protein>
<name>A0A833VFI5_9POAL</name>
<dbReference type="EMBL" id="SWLB01000007">
    <property type="protein sequence ID" value="KAF3336806.1"/>
    <property type="molecule type" value="Genomic_DNA"/>
</dbReference>
<sequence>MGWSDLPSELVIAIAGNLTEFTDHLRFRSVCSHWRSSFQSHTLHLPPQLPWLTLPSTSSTHLYSLSEDRIYANPLPSIADNSNIFGSSSGWFLSVRDLNRHVTFSLINPFTGASIGLPSPDPCSTLSNAMADTLVWDRSDSVVVVASCSTKSHLFYCRLGEAAWATIESQQHRLASSITFYEGRFYILHAYTHEIVVLDGETLEQVTVIPYLSSHVEAHLLVSSGELLLLVKSIWMYIYPDRYWKYKVRRANLNDELVEWIEVNDIGDRALFVDNFHCFSVKVGDNSLLRRNCIYSARSDTSADSRHSLTTYSISIFDLGNRKGEFLKGALSKFRAASSRGADLPPSWVLPSLS</sequence>
<dbReference type="Proteomes" id="UP000623129">
    <property type="component" value="Unassembled WGS sequence"/>
</dbReference>
<comment type="caution">
    <text evidence="3">The sequence shown here is derived from an EMBL/GenBank/DDBJ whole genome shotgun (WGS) entry which is preliminary data.</text>
</comment>
<dbReference type="PANTHER" id="PTHR33110">
    <property type="entry name" value="F-BOX/KELCH-REPEAT PROTEIN-RELATED"/>
    <property type="match status" value="1"/>
</dbReference>
<reference evidence="3" key="1">
    <citation type="submission" date="2020-01" db="EMBL/GenBank/DDBJ databases">
        <title>Genome sequence of Kobresia littledalei, the first chromosome-level genome in the family Cyperaceae.</title>
        <authorList>
            <person name="Qu G."/>
        </authorList>
    </citation>
    <scope>NUCLEOTIDE SEQUENCE</scope>
    <source>
        <strain evidence="3">C.B.Clarke</strain>
        <tissue evidence="3">Leaf</tissue>
    </source>
</reference>
<feature type="domain" description="F-box" evidence="2">
    <location>
        <begin position="3"/>
        <end position="39"/>
    </location>
</feature>
<dbReference type="InterPro" id="IPR005174">
    <property type="entry name" value="KIB1-4_b-propeller"/>
</dbReference>
<dbReference type="SUPFAM" id="SSF81383">
    <property type="entry name" value="F-box domain"/>
    <property type="match status" value="1"/>
</dbReference>
<dbReference type="InterPro" id="IPR001810">
    <property type="entry name" value="F-box_dom"/>
</dbReference>
<gene>
    <name evidence="3" type="ORF">FCM35_KLT19392</name>
</gene>
<proteinExistence type="predicted"/>
<dbReference type="Pfam" id="PF12937">
    <property type="entry name" value="F-box-like"/>
    <property type="match status" value="1"/>
</dbReference>
<accession>A0A833VFI5</accession>
<dbReference type="AlphaFoldDB" id="A0A833VFI5"/>
<evidence type="ECO:0000313" key="4">
    <source>
        <dbReference type="Proteomes" id="UP000623129"/>
    </source>
</evidence>
<feature type="domain" description="KIB1-4 beta-propeller" evidence="1">
    <location>
        <begin position="62"/>
        <end position="312"/>
    </location>
</feature>
<dbReference type="PANTHER" id="PTHR33110:SF35">
    <property type="entry name" value="OS02G0671200 PROTEIN"/>
    <property type="match status" value="1"/>
</dbReference>
<evidence type="ECO:0000259" key="2">
    <source>
        <dbReference type="Pfam" id="PF12937"/>
    </source>
</evidence>
<keyword evidence="4" id="KW-1185">Reference proteome</keyword>
<evidence type="ECO:0000313" key="3">
    <source>
        <dbReference type="EMBL" id="KAF3336806.1"/>
    </source>
</evidence>
<organism evidence="3 4">
    <name type="scientific">Carex littledalei</name>
    <dbReference type="NCBI Taxonomy" id="544730"/>
    <lineage>
        <taxon>Eukaryota</taxon>
        <taxon>Viridiplantae</taxon>
        <taxon>Streptophyta</taxon>
        <taxon>Embryophyta</taxon>
        <taxon>Tracheophyta</taxon>
        <taxon>Spermatophyta</taxon>
        <taxon>Magnoliopsida</taxon>
        <taxon>Liliopsida</taxon>
        <taxon>Poales</taxon>
        <taxon>Cyperaceae</taxon>
        <taxon>Cyperoideae</taxon>
        <taxon>Cariceae</taxon>
        <taxon>Carex</taxon>
        <taxon>Carex subgen. Euthyceras</taxon>
    </lineage>
</organism>
<dbReference type="OrthoDB" id="623851at2759"/>
<evidence type="ECO:0000259" key="1">
    <source>
        <dbReference type="Pfam" id="PF03478"/>
    </source>
</evidence>